<evidence type="ECO:0000256" key="3">
    <source>
        <dbReference type="ARBA" id="ARBA00022801"/>
    </source>
</evidence>
<evidence type="ECO:0000256" key="2">
    <source>
        <dbReference type="ARBA" id="ARBA00022723"/>
    </source>
</evidence>
<evidence type="ECO:0000313" key="7">
    <source>
        <dbReference type="Proteomes" id="UP000617531"/>
    </source>
</evidence>
<dbReference type="CDD" id="cd09872">
    <property type="entry name" value="PIN_Sll0205-like"/>
    <property type="match status" value="1"/>
</dbReference>
<comment type="caution">
    <text evidence="6">The sequence shown here is derived from an EMBL/GenBank/DDBJ whole genome shotgun (WGS) entry which is preliminary data.</text>
</comment>
<dbReference type="AlphaFoldDB" id="A0A8J3GN92"/>
<dbReference type="PANTHER" id="PTHR36173">
    <property type="entry name" value="RIBONUCLEASE VAPC16-RELATED"/>
    <property type="match status" value="1"/>
</dbReference>
<dbReference type="GO" id="GO:0016787">
    <property type="term" value="F:hydrolase activity"/>
    <property type="evidence" value="ECO:0007669"/>
    <property type="project" value="UniProtKB-KW"/>
</dbReference>
<dbReference type="SUPFAM" id="SSF88723">
    <property type="entry name" value="PIN domain-like"/>
    <property type="match status" value="1"/>
</dbReference>
<evidence type="ECO:0000256" key="4">
    <source>
        <dbReference type="ARBA" id="ARBA00022842"/>
    </source>
</evidence>
<keyword evidence="1" id="KW-0540">Nuclease</keyword>
<dbReference type="EMBL" id="BNAI01000001">
    <property type="protein sequence ID" value="GHF06260.1"/>
    <property type="molecule type" value="Genomic_DNA"/>
</dbReference>
<dbReference type="GO" id="GO:0004518">
    <property type="term" value="F:nuclease activity"/>
    <property type="evidence" value="ECO:0007669"/>
    <property type="project" value="UniProtKB-KW"/>
</dbReference>
<feature type="domain" description="PIN" evidence="5">
    <location>
        <begin position="4"/>
        <end position="122"/>
    </location>
</feature>
<evidence type="ECO:0000313" key="6">
    <source>
        <dbReference type="EMBL" id="GHF06260.1"/>
    </source>
</evidence>
<keyword evidence="3" id="KW-0378">Hydrolase</keyword>
<dbReference type="InterPro" id="IPR029060">
    <property type="entry name" value="PIN-like_dom_sf"/>
</dbReference>
<evidence type="ECO:0000256" key="1">
    <source>
        <dbReference type="ARBA" id="ARBA00022722"/>
    </source>
</evidence>
<organism evidence="6 7">
    <name type="scientific">Pseudolysinimonas yzui</name>
    <dbReference type="NCBI Taxonomy" id="2708254"/>
    <lineage>
        <taxon>Bacteria</taxon>
        <taxon>Bacillati</taxon>
        <taxon>Actinomycetota</taxon>
        <taxon>Actinomycetes</taxon>
        <taxon>Micrococcales</taxon>
        <taxon>Microbacteriaceae</taxon>
        <taxon>Pseudolysinimonas</taxon>
    </lineage>
</organism>
<proteinExistence type="predicted"/>
<sequence length="129" mass="14373">MRLLLDTHVVWWALYDSARLSATARDAISDTSNDLVFSPVTPWELAMKHRIGRFPEAATLVATFAESVAKLGVTELPIASRHGLLAGRLEWEHRDPFDRMLAAQSILEGARLVTADRAFSTLPGVDIFW</sequence>
<dbReference type="RefSeq" id="WP_191281663.1">
    <property type="nucleotide sequence ID" value="NZ_BNAI01000001.1"/>
</dbReference>
<name>A0A8J3GN92_9MICO</name>
<gene>
    <name evidence="6" type="ORF">GCM10011600_03580</name>
</gene>
<reference evidence="6" key="2">
    <citation type="submission" date="2020-09" db="EMBL/GenBank/DDBJ databases">
        <authorList>
            <person name="Sun Q."/>
            <person name="Zhou Y."/>
        </authorList>
    </citation>
    <scope>NUCLEOTIDE SEQUENCE</scope>
    <source>
        <strain evidence="6">CGMCC 1.16548</strain>
    </source>
</reference>
<dbReference type="InterPro" id="IPR002716">
    <property type="entry name" value="PIN_dom"/>
</dbReference>
<protein>
    <submittedName>
        <fullName evidence="6">Twitching motility protein PilT</fullName>
    </submittedName>
</protein>
<keyword evidence="2" id="KW-0479">Metal-binding</keyword>
<dbReference type="Gene3D" id="3.40.50.1010">
    <property type="entry name" value="5'-nuclease"/>
    <property type="match status" value="1"/>
</dbReference>
<evidence type="ECO:0000259" key="5">
    <source>
        <dbReference type="Pfam" id="PF01850"/>
    </source>
</evidence>
<reference evidence="6" key="1">
    <citation type="journal article" date="2014" name="Int. J. Syst. Evol. Microbiol.">
        <title>Complete genome sequence of Corynebacterium casei LMG S-19264T (=DSM 44701T), isolated from a smear-ripened cheese.</title>
        <authorList>
            <consortium name="US DOE Joint Genome Institute (JGI-PGF)"/>
            <person name="Walter F."/>
            <person name="Albersmeier A."/>
            <person name="Kalinowski J."/>
            <person name="Ruckert C."/>
        </authorList>
    </citation>
    <scope>NUCLEOTIDE SEQUENCE</scope>
    <source>
        <strain evidence="6">CGMCC 1.16548</strain>
    </source>
</reference>
<dbReference type="Proteomes" id="UP000617531">
    <property type="component" value="Unassembled WGS sequence"/>
</dbReference>
<dbReference type="InterPro" id="IPR052919">
    <property type="entry name" value="TA_system_RNase"/>
</dbReference>
<keyword evidence="7" id="KW-1185">Reference proteome</keyword>
<dbReference type="InterPro" id="IPR041705">
    <property type="entry name" value="PIN_Sll0205"/>
</dbReference>
<dbReference type="Pfam" id="PF01850">
    <property type="entry name" value="PIN"/>
    <property type="match status" value="1"/>
</dbReference>
<keyword evidence="4" id="KW-0460">Magnesium</keyword>
<dbReference type="PANTHER" id="PTHR36173:SF2">
    <property type="entry name" value="RIBONUCLEASE VAPC16"/>
    <property type="match status" value="1"/>
</dbReference>
<accession>A0A8J3GN92</accession>
<dbReference type="GO" id="GO:0046872">
    <property type="term" value="F:metal ion binding"/>
    <property type="evidence" value="ECO:0007669"/>
    <property type="project" value="UniProtKB-KW"/>
</dbReference>